<evidence type="ECO:0000256" key="1">
    <source>
        <dbReference type="ARBA" id="ARBA00004127"/>
    </source>
</evidence>
<feature type="transmembrane region" description="Helical" evidence="5">
    <location>
        <begin position="56"/>
        <end position="77"/>
    </location>
</feature>
<dbReference type="AlphaFoldDB" id="A0A1F7ILL8"/>
<dbReference type="Pfam" id="PF02656">
    <property type="entry name" value="DUF202"/>
    <property type="match status" value="1"/>
</dbReference>
<keyword evidence="2 5" id="KW-0812">Transmembrane</keyword>
<evidence type="ECO:0000256" key="2">
    <source>
        <dbReference type="ARBA" id="ARBA00022692"/>
    </source>
</evidence>
<dbReference type="InterPro" id="IPR003807">
    <property type="entry name" value="DUF202"/>
</dbReference>
<name>A0A1F7ILL8_9BACT</name>
<protein>
    <recommendedName>
        <fullName evidence="6">DUF202 domain-containing protein</fullName>
    </recommendedName>
</protein>
<organism evidence="7 8">
    <name type="scientific">Candidatus Roizmanbacteria bacterium RIFCSPLOWO2_01_FULL_37_16</name>
    <dbReference type="NCBI Taxonomy" id="1802058"/>
    <lineage>
        <taxon>Bacteria</taxon>
        <taxon>Candidatus Roizmaniibacteriota</taxon>
    </lineage>
</organism>
<evidence type="ECO:0000256" key="5">
    <source>
        <dbReference type="SAM" id="Phobius"/>
    </source>
</evidence>
<evidence type="ECO:0000313" key="8">
    <source>
        <dbReference type="Proteomes" id="UP000178040"/>
    </source>
</evidence>
<evidence type="ECO:0000256" key="3">
    <source>
        <dbReference type="ARBA" id="ARBA00022989"/>
    </source>
</evidence>
<reference evidence="7 8" key="1">
    <citation type="journal article" date="2016" name="Nat. Commun.">
        <title>Thousands of microbial genomes shed light on interconnected biogeochemical processes in an aquifer system.</title>
        <authorList>
            <person name="Anantharaman K."/>
            <person name="Brown C.T."/>
            <person name="Hug L.A."/>
            <person name="Sharon I."/>
            <person name="Castelle C.J."/>
            <person name="Probst A.J."/>
            <person name="Thomas B.C."/>
            <person name="Singh A."/>
            <person name="Wilkins M.J."/>
            <person name="Karaoz U."/>
            <person name="Brodie E.L."/>
            <person name="Williams K.H."/>
            <person name="Hubbard S.S."/>
            <person name="Banfield J.F."/>
        </authorList>
    </citation>
    <scope>NUCLEOTIDE SEQUENCE [LARGE SCALE GENOMIC DNA]</scope>
</reference>
<keyword evidence="4 5" id="KW-0472">Membrane</keyword>
<proteinExistence type="predicted"/>
<comment type="subcellular location">
    <subcellularLocation>
        <location evidence="1">Endomembrane system</location>
        <topology evidence="1">Multi-pass membrane protein</topology>
    </subcellularLocation>
</comment>
<feature type="transmembrane region" description="Helical" evidence="5">
    <location>
        <begin position="32"/>
        <end position="50"/>
    </location>
</feature>
<evidence type="ECO:0000313" key="7">
    <source>
        <dbReference type="EMBL" id="OGK44170.1"/>
    </source>
</evidence>
<feature type="domain" description="DUF202" evidence="6">
    <location>
        <begin position="29"/>
        <end position="81"/>
    </location>
</feature>
<comment type="caution">
    <text evidence="7">The sequence shown here is derived from an EMBL/GenBank/DDBJ whole genome shotgun (WGS) entry which is preliminary data.</text>
</comment>
<dbReference type="GO" id="GO:0012505">
    <property type="term" value="C:endomembrane system"/>
    <property type="evidence" value="ECO:0007669"/>
    <property type="project" value="UniProtKB-SubCell"/>
</dbReference>
<evidence type="ECO:0000256" key="4">
    <source>
        <dbReference type="ARBA" id="ARBA00023136"/>
    </source>
</evidence>
<gene>
    <name evidence="7" type="ORF">A3B40_04835</name>
</gene>
<dbReference type="Proteomes" id="UP000178040">
    <property type="component" value="Unassembled WGS sequence"/>
</dbReference>
<sequence length="138" mass="16255">MDKNEEQFIKQELLLRDYLASERTMMSVDRTFLAYIRTSLTLFIAGISFIKFFDSYIIQVLGWLLIPVAIFTFVLGVHRSMEMTTIINERAKENGYRVDSPSSIVRQPLYTLTNFLRDTLRAIYRSFLPATHHHERRS</sequence>
<keyword evidence="3 5" id="KW-1133">Transmembrane helix</keyword>
<evidence type="ECO:0000259" key="6">
    <source>
        <dbReference type="Pfam" id="PF02656"/>
    </source>
</evidence>
<accession>A0A1F7ILL8</accession>
<dbReference type="EMBL" id="MGAI01000034">
    <property type="protein sequence ID" value="OGK44170.1"/>
    <property type="molecule type" value="Genomic_DNA"/>
</dbReference>